<evidence type="ECO:0000313" key="1">
    <source>
        <dbReference type="EMBL" id="TMP88543.1"/>
    </source>
</evidence>
<sequence>MKLIQWTVFIDILGYRDVNGAINTEEKAKEFVAFMENNREGFNLTNGEEVKKQYVNDRTFNLYEWYDIKYAFVSDSLILTFYPKEVDKNEPERKLYLHSANALFIIAIRIQALILTCFSTKGLFLRGGISNKYCYIRDHFAVGEGLVNAYKAESVLAKHPRIAFSPDVIDNKELMKEINNIGNLGYGGNQIIKEDEDGVFYLDYLNFELSLFDKNCKSAAATGYDPAKIKALRSTQFYFESHSDAIKRKLVELYNEKESKGEDTKSIDKIISKFEWLKSYHNRVLKERGKFLKCIID</sequence>
<reference evidence="2" key="2">
    <citation type="submission" date="2019-06" db="EMBL/GenBank/DDBJ databases">
        <title>Co-occurence of chitin degradation, pigmentation and bioactivity in marine Pseudoalteromonas.</title>
        <authorList>
            <person name="Sonnenschein E.C."/>
            <person name="Bech P.K."/>
        </authorList>
    </citation>
    <scope>NUCLEOTIDE SEQUENCE [LARGE SCALE GENOMIC DNA]</scope>
    <source>
        <strain evidence="2">S2897</strain>
    </source>
</reference>
<gene>
    <name evidence="1" type="ORF">CWC05_03680</name>
</gene>
<name>A0A5S3Z8M0_9GAMM</name>
<protein>
    <submittedName>
        <fullName evidence="1">Uncharacterized protein</fullName>
    </submittedName>
</protein>
<dbReference type="Proteomes" id="UP000305874">
    <property type="component" value="Unassembled WGS sequence"/>
</dbReference>
<dbReference type="AlphaFoldDB" id="A0A5S3Z8M0"/>
<evidence type="ECO:0000313" key="2">
    <source>
        <dbReference type="Proteomes" id="UP000305874"/>
    </source>
</evidence>
<proteinExistence type="predicted"/>
<dbReference type="RefSeq" id="WP_138547413.1">
    <property type="nucleotide sequence ID" value="NZ_PNCG01000002.1"/>
</dbReference>
<organism evidence="1 2">
    <name type="scientific">Pseudoalteromonas ruthenica</name>
    <dbReference type="NCBI Taxonomy" id="151081"/>
    <lineage>
        <taxon>Bacteria</taxon>
        <taxon>Pseudomonadati</taxon>
        <taxon>Pseudomonadota</taxon>
        <taxon>Gammaproteobacteria</taxon>
        <taxon>Alteromonadales</taxon>
        <taxon>Pseudoalteromonadaceae</taxon>
        <taxon>Pseudoalteromonas</taxon>
    </lineage>
</organism>
<reference evidence="1 2" key="1">
    <citation type="submission" date="2017-12" db="EMBL/GenBank/DDBJ databases">
        <authorList>
            <person name="Paulsen S."/>
            <person name="Gram L.K."/>
        </authorList>
    </citation>
    <scope>NUCLEOTIDE SEQUENCE [LARGE SCALE GENOMIC DNA]</scope>
    <source>
        <strain evidence="1 2">S2897</strain>
    </source>
</reference>
<dbReference type="EMBL" id="PNCG01000002">
    <property type="protein sequence ID" value="TMP88543.1"/>
    <property type="molecule type" value="Genomic_DNA"/>
</dbReference>
<comment type="caution">
    <text evidence="1">The sequence shown here is derived from an EMBL/GenBank/DDBJ whole genome shotgun (WGS) entry which is preliminary data.</text>
</comment>
<accession>A0A5S3Z8M0</accession>